<proteinExistence type="predicted"/>
<evidence type="ECO:0000313" key="2">
    <source>
        <dbReference type="Proteomes" id="UP001176521"/>
    </source>
</evidence>
<sequence>MLSRERLLREAAERKLELADKALGAITVERDAAVEDGRSLQAKLAKVSAELTQTKHERAVLTAQVRDFKKASNGAISQLQDALTHKKK</sequence>
<dbReference type="EMBL" id="JAPDMQ010000922">
    <property type="protein sequence ID" value="KAK0519722.1"/>
    <property type="molecule type" value="Genomic_DNA"/>
</dbReference>
<name>A0AAN6G4L8_9BASI</name>
<keyword evidence="2" id="KW-1185">Reference proteome</keyword>
<comment type="caution">
    <text evidence="1">The sequence shown here is derived from an EMBL/GenBank/DDBJ whole genome shotgun (WGS) entry which is preliminary data.</text>
</comment>
<organism evidence="1 2">
    <name type="scientific">Tilletia horrida</name>
    <dbReference type="NCBI Taxonomy" id="155126"/>
    <lineage>
        <taxon>Eukaryota</taxon>
        <taxon>Fungi</taxon>
        <taxon>Dikarya</taxon>
        <taxon>Basidiomycota</taxon>
        <taxon>Ustilaginomycotina</taxon>
        <taxon>Exobasidiomycetes</taxon>
        <taxon>Tilletiales</taxon>
        <taxon>Tilletiaceae</taxon>
        <taxon>Tilletia</taxon>
    </lineage>
</organism>
<evidence type="ECO:0000313" key="1">
    <source>
        <dbReference type="EMBL" id="KAK0519722.1"/>
    </source>
</evidence>
<reference evidence="1" key="1">
    <citation type="journal article" date="2023" name="PhytoFront">
        <title>Draft Genome Resources of Seven Strains of Tilletia horrida, Causal Agent of Kernel Smut of Rice.</title>
        <authorList>
            <person name="Khanal S."/>
            <person name="Antony Babu S."/>
            <person name="Zhou X.G."/>
        </authorList>
    </citation>
    <scope>NUCLEOTIDE SEQUENCE</scope>
    <source>
        <strain evidence="1">TX3</strain>
    </source>
</reference>
<accession>A0AAN6G4L8</accession>
<gene>
    <name evidence="1" type="ORF">OC842_007346</name>
</gene>
<dbReference type="Proteomes" id="UP001176521">
    <property type="component" value="Unassembled WGS sequence"/>
</dbReference>
<dbReference type="AlphaFoldDB" id="A0AAN6G4L8"/>
<protein>
    <submittedName>
        <fullName evidence="1">Uncharacterized protein</fullName>
    </submittedName>
</protein>